<protein>
    <submittedName>
        <fullName evidence="2">Uncharacterized protein</fullName>
    </submittedName>
</protein>
<dbReference type="Proteomes" id="UP000186922">
    <property type="component" value="Unassembled WGS sequence"/>
</dbReference>
<evidence type="ECO:0000256" key="1">
    <source>
        <dbReference type="SAM" id="MobiDB-lite"/>
    </source>
</evidence>
<evidence type="ECO:0000313" key="3">
    <source>
        <dbReference type="Proteomes" id="UP000186922"/>
    </source>
</evidence>
<gene>
    <name evidence="2" type="primary">RvY_19553-1</name>
    <name evidence="2" type="synonym">RvY_19553.1</name>
    <name evidence="2" type="ORF">RvY_19553</name>
</gene>
<organism evidence="2 3">
    <name type="scientific">Ramazzottius varieornatus</name>
    <name type="common">Water bear</name>
    <name type="synonym">Tardigrade</name>
    <dbReference type="NCBI Taxonomy" id="947166"/>
    <lineage>
        <taxon>Eukaryota</taxon>
        <taxon>Metazoa</taxon>
        <taxon>Ecdysozoa</taxon>
        <taxon>Tardigrada</taxon>
        <taxon>Eutardigrada</taxon>
        <taxon>Parachela</taxon>
        <taxon>Hypsibioidea</taxon>
        <taxon>Ramazzottiidae</taxon>
        <taxon>Ramazzottius</taxon>
    </lineage>
</organism>
<dbReference type="EMBL" id="BDGG01000139">
    <property type="protein sequence ID" value="GAV10049.1"/>
    <property type="molecule type" value="Genomic_DNA"/>
</dbReference>
<sequence length="187" mass="21339">MECGPETIETSVVQRGFFLKVLGLPPTNLDAKERSRNSPGTTAGARRRAVLSTRGQNTFRKRFTIGEYQKAFHTVSKMFSLDVVPPLPKKKKNKPPSAYKPNNYKLFVTERCAQTGTPIVVGYEKFKNEWLLVPEEKKEEYKIRAKEMWEAEKAERTVNPVDKIVLQGDASKAFRNTSSWYVPQSHS</sequence>
<keyword evidence="3" id="KW-1185">Reference proteome</keyword>
<proteinExistence type="predicted"/>
<dbReference type="AlphaFoldDB" id="A0A1D1WCB4"/>
<evidence type="ECO:0000313" key="2">
    <source>
        <dbReference type="EMBL" id="GAV10049.1"/>
    </source>
</evidence>
<feature type="region of interest" description="Disordered" evidence="1">
    <location>
        <begin position="28"/>
        <end position="48"/>
    </location>
</feature>
<reference evidence="2 3" key="1">
    <citation type="journal article" date="2016" name="Nat. Commun.">
        <title>Extremotolerant tardigrade genome and improved radiotolerance of human cultured cells by tardigrade-unique protein.</title>
        <authorList>
            <person name="Hashimoto T."/>
            <person name="Horikawa D.D."/>
            <person name="Saito Y."/>
            <person name="Kuwahara H."/>
            <person name="Kozuka-Hata H."/>
            <person name="Shin-I T."/>
            <person name="Minakuchi Y."/>
            <person name="Ohishi K."/>
            <person name="Motoyama A."/>
            <person name="Aizu T."/>
            <person name="Enomoto A."/>
            <person name="Kondo K."/>
            <person name="Tanaka S."/>
            <person name="Hara Y."/>
            <person name="Koshikawa S."/>
            <person name="Sagara H."/>
            <person name="Miura T."/>
            <person name="Yokobori S."/>
            <person name="Miyagawa K."/>
            <person name="Suzuki Y."/>
            <person name="Kubo T."/>
            <person name="Oyama M."/>
            <person name="Kohara Y."/>
            <person name="Fujiyama A."/>
            <person name="Arakawa K."/>
            <person name="Katayama T."/>
            <person name="Toyoda A."/>
            <person name="Kunieda T."/>
        </authorList>
    </citation>
    <scope>NUCLEOTIDE SEQUENCE [LARGE SCALE GENOMIC DNA]</scope>
    <source>
        <strain evidence="2 3">YOKOZUNA-1</strain>
    </source>
</reference>
<comment type="caution">
    <text evidence="2">The sequence shown here is derived from an EMBL/GenBank/DDBJ whole genome shotgun (WGS) entry which is preliminary data.</text>
</comment>
<accession>A0A1D1WCB4</accession>
<name>A0A1D1WCB4_RAMVA</name>